<evidence type="ECO:0000313" key="2">
    <source>
        <dbReference type="EMBL" id="PFH34230.1"/>
    </source>
</evidence>
<feature type="compositionally biased region" description="Low complexity" evidence="1">
    <location>
        <begin position="211"/>
        <end position="222"/>
    </location>
</feature>
<organism evidence="2 3">
    <name type="scientific">Besnoitia besnoiti</name>
    <name type="common">Apicomplexan protozoan</name>
    <dbReference type="NCBI Taxonomy" id="94643"/>
    <lineage>
        <taxon>Eukaryota</taxon>
        <taxon>Sar</taxon>
        <taxon>Alveolata</taxon>
        <taxon>Apicomplexa</taxon>
        <taxon>Conoidasida</taxon>
        <taxon>Coccidia</taxon>
        <taxon>Eucoccidiorida</taxon>
        <taxon>Eimeriorina</taxon>
        <taxon>Sarcocystidae</taxon>
        <taxon>Besnoitia</taxon>
    </lineage>
</organism>
<dbReference type="Gene3D" id="1.20.58.2190">
    <property type="match status" value="1"/>
</dbReference>
<feature type="compositionally biased region" description="Basic and acidic residues" evidence="1">
    <location>
        <begin position="260"/>
        <end position="279"/>
    </location>
</feature>
<proteinExistence type="predicted"/>
<dbReference type="SUPFAM" id="SSF143503">
    <property type="entry name" value="PUG domain-like"/>
    <property type="match status" value="1"/>
</dbReference>
<evidence type="ECO:0000313" key="3">
    <source>
        <dbReference type="Proteomes" id="UP000224006"/>
    </source>
</evidence>
<comment type="caution">
    <text evidence="2">The sequence shown here is derived from an EMBL/GenBank/DDBJ whole genome shotgun (WGS) entry which is preliminary data.</text>
</comment>
<feature type="region of interest" description="Disordered" evidence="1">
    <location>
        <begin position="140"/>
        <end position="175"/>
    </location>
</feature>
<feature type="region of interest" description="Disordered" evidence="1">
    <location>
        <begin position="211"/>
        <end position="296"/>
    </location>
</feature>
<dbReference type="AlphaFoldDB" id="A0A2A9MFS5"/>
<protein>
    <submittedName>
        <fullName evidence="2">Uncharacterized protein</fullName>
    </submittedName>
</protein>
<sequence length="296" mass="32165">MEETLQEVALSGLPRAEKIQALNLLIKIINNILFPPPTASPAEVERFRCINSSSTALQQRLLRHGPVYENLLLSLGFFRTSDPPVSCPLPQSHQEYFFLPTTVERAQLEAELELIRATVVSLEGAAAAGGEELVAERLLSGGAESSSPARRVATTSRAIRDSSASAHAKTQEDLRQLREQQRERFAQRAETDASRGLANWFSTSQEPAAPAAASVACERSATAPPPPQPPAASGGGSRGRDCRSNAATRFFKNLFGGRRRSQERGEDRDHAPRGGDARGPRMKTLKDLPPAPRRRG</sequence>
<accession>A0A2A9MFS5</accession>
<dbReference type="OrthoDB" id="331702at2759"/>
<dbReference type="KEGG" id="bbes:BESB_073820"/>
<reference evidence="2 3" key="1">
    <citation type="submission" date="2017-09" db="EMBL/GenBank/DDBJ databases">
        <title>Genome sequencing of Besnoitia besnoiti strain Bb-Ger1.</title>
        <authorList>
            <person name="Schares G."/>
            <person name="Venepally P."/>
            <person name="Lorenzi H.A."/>
        </authorList>
    </citation>
    <scope>NUCLEOTIDE SEQUENCE [LARGE SCALE GENOMIC DNA]</scope>
    <source>
        <strain evidence="2 3">Bb-Ger1</strain>
    </source>
</reference>
<dbReference type="CDD" id="cd09212">
    <property type="entry name" value="PUB"/>
    <property type="match status" value="1"/>
</dbReference>
<gene>
    <name evidence="2" type="ORF">BESB_073820</name>
</gene>
<name>A0A2A9MFS5_BESBE</name>
<dbReference type="Proteomes" id="UP000224006">
    <property type="component" value="Unassembled WGS sequence"/>
</dbReference>
<keyword evidence="3" id="KW-1185">Reference proteome</keyword>
<dbReference type="InterPro" id="IPR036339">
    <property type="entry name" value="PUB-like_dom_sf"/>
</dbReference>
<dbReference type="RefSeq" id="XP_029218239.1">
    <property type="nucleotide sequence ID" value="XM_029365755.1"/>
</dbReference>
<dbReference type="GeneID" id="40312308"/>
<feature type="compositionally biased region" description="Polar residues" evidence="1">
    <location>
        <begin position="143"/>
        <end position="165"/>
    </location>
</feature>
<evidence type="ECO:0000256" key="1">
    <source>
        <dbReference type="SAM" id="MobiDB-lite"/>
    </source>
</evidence>
<dbReference type="VEuPathDB" id="ToxoDB:BESB_073820"/>
<dbReference type="EMBL" id="NWUJ01000007">
    <property type="protein sequence ID" value="PFH34230.1"/>
    <property type="molecule type" value="Genomic_DNA"/>
</dbReference>